<dbReference type="SMART" id="SM00388">
    <property type="entry name" value="HisKA"/>
    <property type="match status" value="1"/>
</dbReference>
<dbReference type="InterPro" id="IPR005467">
    <property type="entry name" value="His_kinase_dom"/>
</dbReference>
<dbReference type="Pfam" id="PF00512">
    <property type="entry name" value="HisKA"/>
    <property type="match status" value="1"/>
</dbReference>
<dbReference type="InterPro" id="IPR003661">
    <property type="entry name" value="HisK_dim/P_dom"/>
</dbReference>
<feature type="domain" description="Histidine kinase" evidence="4">
    <location>
        <begin position="155"/>
        <end position="362"/>
    </location>
</feature>
<keyword evidence="5" id="KW-0808">Transferase</keyword>
<dbReference type="Proteomes" id="UP001589605">
    <property type="component" value="Unassembled WGS sequence"/>
</dbReference>
<dbReference type="PANTHER" id="PTHR43065">
    <property type="entry name" value="SENSOR HISTIDINE KINASE"/>
    <property type="match status" value="1"/>
</dbReference>
<dbReference type="InterPro" id="IPR004358">
    <property type="entry name" value="Sig_transdc_His_kin-like_C"/>
</dbReference>
<keyword evidence="5" id="KW-0418">Kinase</keyword>
<dbReference type="SUPFAM" id="SSF55874">
    <property type="entry name" value="ATPase domain of HSP90 chaperone/DNA topoisomerase II/histidine kinase"/>
    <property type="match status" value="1"/>
</dbReference>
<reference evidence="5 6" key="1">
    <citation type="submission" date="2024-09" db="EMBL/GenBank/DDBJ databases">
        <authorList>
            <person name="Sun Q."/>
            <person name="Mori K."/>
        </authorList>
    </citation>
    <scope>NUCLEOTIDE SEQUENCE [LARGE SCALE GENOMIC DNA]</scope>
    <source>
        <strain evidence="5 6">CECT 8286</strain>
    </source>
</reference>
<gene>
    <name evidence="5" type="ORF">ACFFVB_11315</name>
</gene>
<dbReference type="EMBL" id="JBHMEZ010000012">
    <property type="protein sequence ID" value="MFB9053664.1"/>
    <property type="molecule type" value="Genomic_DNA"/>
</dbReference>
<dbReference type="SUPFAM" id="SSF47384">
    <property type="entry name" value="Homodimeric domain of signal transducing histidine kinase"/>
    <property type="match status" value="1"/>
</dbReference>
<evidence type="ECO:0000313" key="5">
    <source>
        <dbReference type="EMBL" id="MFB9053664.1"/>
    </source>
</evidence>
<evidence type="ECO:0000259" key="4">
    <source>
        <dbReference type="PROSITE" id="PS50109"/>
    </source>
</evidence>
<dbReference type="Gene3D" id="3.30.565.10">
    <property type="entry name" value="Histidine kinase-like ATPase, C-terminal domain"/>
    <property type="match status" value="1"/>
</dbReference>
<comment type="catalytic activity">
    <reaction evidence="1">
        <text>ATP + protein L-histidine = ADP + protein N-phospho-L-histidine.</text>
        <dbReference type="EC" id="2.7.13.3"/>
    </reaction>
</comment>
<dbReference type="SMART" id="SM00387">
    <property type="entry name" value="HATPase_c"/>
    <property type="match status" value="1"/>
</dbReference>
<evidence type="ECO:0000256" key="3">
    <source>
        <dbReference type="ARBA" id="ARBA00022553"/>
    </source>
</evidence>
<dbReference type="InterPro" id="IPR003594">
    <property type="entry name" value="HATPase_dom"/>
</dbReference>
<accession>A0ABV5F2L0</accession>
<keyword evidence="6" id="KW-1185">Reference proteome</keyword>
<dbReference type="RefSeq" id="WP_382382896.1">
    <property type="nucleotide sequence ID" value="NZ_JBHMEZ010000012.1"/>
</dbReference>
<dbReference type="InterPro" id="IPR036097">
    <property type="entry name" value="HisK_dim/P_sf"/>
</dbReference>
<sequence length="362" mass="40584">MNTTENALKERIKELTCLYEVSSIIVNANYEQIEDMFHAISYSLKKAFQYPEQTEICIQSNYITVRTGERDESSPCIKSPITLFNVENGYIKASYSSKALIQIDFLEEEQKLLNTIALKIGSLLERFQIIKNEASLKRQMEHTDRLNILGEITAGIAHELNTPLANILGFAELLQDKITNRDELNDLDKILNSAIYSREVVKKLMFFACEMPQEMTTVNIVAVIKDALSLLEPSFKKHQVKYIVKTDRDAIDLKADTVQLTQIIFNLVINAIYVSKPNDLITIFITEIGDSICLNISDQGEGVSEENKDKIFQPFFTTKPVGEGSGLGLSVVHGIIASHKGTITVENNSPTGATFIVKLPKL</sequence>
<dbReference type="InterPro" id="IPR036890">
    <property type="entry name" value="HATPase_C_sf"/>
</dbReference>
<keyword evidence="3" id="KW-0597">Phosphoprotein</keyword>
<evidence type="ECO:0000313" key="6">
    <source>
        <dbReference type="Proteomes" id="UP001589605"/>
    </source>
</evidence>
<dbReference type="Pfam" id="PF02518">
    <property type="entry name" value="HATPase_c"/>
    <property type="match status" value="1"/>
</dbReference>
<dbReference type="Gene3D" id="1.10.287.130">
    <property type="match status" value="1"/>
</dbReference>
<dbReference type="GO" id="GO:0016301">
    <property type="term" value="F:kinase activity"/>
    <property type="evidence" value="ECO:0007669"/>
    <property type="project" value="UniProtKB-KW"/>
</dbReference>
<protein>
    <recommendedName>
        <fullName evidence="2">histidine kinase</fullName>
        <ecNumber evidence="2">2.7.13.3</ecNumber>
    </recommendedName>
</protein>
<organism evidence="5 6">
    <name type="scientific">Formosa undariae</name>
    <dbReference type="NCBI Taxonomy" id="1325436"/>
    <lineage>
        <taxon>Bacteria</taxon>
        <taxon>Pseudomonadati</taxon>
        <taxon>Bacteroidota</taxon>
        <taxon>Flavobacteriia</taxon>
        <taxon>Flavobacteriales</taxon>
        <taxon>Flavobacteriaceae</taxon>
        <taxon>Formosa</taxon>
    </lineage>
</organism>
<proteinExistence type="predicted"/>
<dbReference type="PROSITE" id="PS50109">
    <property type="entry name" value="HIS_KIN"/>
    <property type="match status" value="1"/>
</dbReference>
<name>A0ABV5F2L0_9FLAO</name>
<evidence type="ECO:0000256" key="1">
    <source>
        <dbReference type="ARBA" id="ARBA00000085"/>
    </source>
</evidence>
<dbReference type="PANTHER" id="PTHR43065:SF42">
    <property type="entry name" value="TWO-COMPONENT SENSOR PPRA"/>
    <property type="match status" value="1"/>
</dbReference>
<dbReference type="PRINTS" id="PR00344">
    <property type="entry name" value="BCTRLSENSOR"/>
</dbReference>
<dbReference type="EC" id="2.7.13.3" evidence="2"/>
<dbReference type="CDD" id="cd00082">
    <property type="entry name" value="HisKA"/>
    <property type="match status" value="1"/>
</dbReference>
<comment type="caution">
    <text evidence="5">The sequence shown here is derived from an EMBL/GenBank/DDBJ whole genome shotgun (WGS) entry which is preliminary data.</text>
</comment>
<evidence type="ECO:0000256" key="2">
    <source>
        <dbReference type="ARBA" id="ARBA00012438"/>
    </source>
</evidence>